<proteinExistence type="predicted"/>
<evidence type="ECO:0000313" key="2">
    <source>
        <dbReference type="Proteomes" id="UP000235023"/>
    </source>
</evidence>
<evidence type="ECO:0000313" key="1">
    <source>
        <dbReference type="EMBL" id="PLN78920.1"/>
    </source>
</evidence>
<organism evidence="1 2">
    <name type="scientific">Aspergillus taichungensis</name>
    <dbReference type="NCBI Taxonomy" id="482145"/>
    <lineage>
        <taxon>Eukaryota</taxon>
        <taxon>Fungi</taxon>
        <taxon>Dikarya</taxon>
        <taxon>Ascomycota</taxon>
        <taxon>Pezizomycotina</taxon>
        <taxon>Eurotiomycetes</taxon>
        <taxon>Eurotiomycetidae</taxon>
        <taxon>Eurotiales</taxon>
        <taxon>Aspergillaceae</taxon>
        <taxon>Aspergillus</taxon>
        <taxon>Aspergillus subgen. Circumdati</taxon>
    </lineage>
</organism>
<dbReference type="AlphaFoldDB" id="A0A2J5HNX3"/>
<protein>
    <submittedName>
        <fullName evidence="1">Uncharacterized protein</fullName>
    </submittedName>
</protein>
<sequence length="79" mass="9127">MVTLFVGRKPSAVQSSHFSHGRDVSFEFLHSPEVFPLVLGIFIIVAHPSLHPRRSISPNLVEWWEGARQQLNRELRRPQ</sequence>
<name>A0A2J5HNX3_9EURO</name>
<accession>A0A2J5HNX3</accession>
<dbReference type="Proteomes" id="UP000235023">
    <property type="component" value="Unassembled WGS sequence"/>
</dbReference>
<reference evidence="2" key="1">
    <citation type="submission" date="2017-12" db="EMBL/GenBank/DDBJ databases">
        <authorList>
            <consortium name="DOE Joint Genome Institute"/>
            <person name="Mondo S.J."/>
            <person name="Kjaerbolling I."/>
            <person name="Vesth T.C."/>
            <person name="Frisvad J.C."/>
            <person name="Nybo J.L."/>
            <person name="Theobald S."/>
            <person name="Kuo A."/>
            <person name="Bowyer P."/>
            <person name="Matsuda Y."/>
            <person name="Lyhne E.K."/>
            <person name="Kogle M.E."/>
            <person name="Clum A."/>
            <person name="Lipzen A."/>
            <person name="Salamov A."/>
            <person name="Ngan C.Y."/>
            <person name="Daum C."/>
            <person name="Chiniquy J."/>
            <person name="Barry K."/>
            <person name="LaButti K."/>
            <person name="Haridas S."/>
            <person name="Simmons B.A."/>
            <person name="Magnuson J.K."/>
            <person name="Mortensen U.H."/>
            <person name="Larsen T.O."/>
            <person name="Grigoriev I.V."/>
            <person name="Baker S.E."/>
            <person name="Andersen M.R."/>
            <person name="Nordberg H.P."/>
            <person name="Cantor M.N."/>
            <person name="Hua S.X."/>
        </authorList>
    </citation>
    <scope>NUCLEOTIDE SEQUENCE [LARGE SCALE GENOMIC DNA]</scope>
    <source>
        <strain evidence="2">IBT 19404</strain>
    </source>
</reference>
<keyword evidence="2" id="KW-1185">Reference proteome</keyword>
<dbReference type="EMBL" id="KZ559568">
    <property type="protein sequence ID" value="PLN78920.1"/>
    <property type="molecule type" value="Genomic_DNA"/>
</dbReference>
<gene>
    <name evidence="1" type="ORF">BDW42DRAFT_136135</name>
</gene>